<keyword evidence="2" id="KW-1133">Transmembrane helix</keyword>
<dbReference type="EMBL" id="JBCGDC010000037">
    <property type="protein sequence ID" value="MFB6394468.1"/>
    <property type="molecule type" value="Genomic_DNA"/>
</dbReference>
<evidence type="ECO:0000313" key="4">
    <source>
        <dbReference type="Proteomes" id="UP001582793"/>
    </source>
</evidence>
<comment type="caution">
    <text evidence="3">The sequence shown here is derived from an EMBL/GenBank/DDBJ whole genome shotgun (WGS) entry which is preliminary data.</text>
</comment>
<feature type="transmembrane region" description="Helical" evidence="2">
    <location>
        <begin position="20"/>
        <end position="40"/>
    </location>
</feature>
<keyword evidence="2" id="KW-0812">Transmembrane</keyword>
<dbReference type="RefSeq" id="WP_375734619.1">
    <property type="nucleotide sequence ID" value="NZ_JBCGDC010000037.1"/>
</dbReference>
<evidence type="ECO:0000256" key="1">
    <source>
        <dbReference type="SAM" id="MobiDB-lite"/>
    </source>
</evidence>
<sequence>MPRTGPTTDGGSIPVAKLRFKLCVPVVLSIMTALAGFPLWWQVGLLTSAAMIAAVAAAQGGRSLLRRLLMGGLGPIRPTSRAGAVPAPVFGARPTRRPPEPSPDPLARSEEQVRP</sequence>
<keyword evidence="2" id="KW-0472">Membrane</keyword>
<reference evidence="3 4" key="1">
    <citation type="submission" date="2024-04" db="EMBL/GenBank/DDBJ databases">
        <title>Polymorphospora sp. isolated from Baiyangdian Lake in Xiong'an New Area.</title>
        <authorList>
            <person name="Zhang X."/>
            <person name="Liu J."/>
        </authorList>
    </citation>
    <scope>NUCLEOTIDE SEQUENCE [LARGE SCALE GENOMIC DNA]</scope>
    <source>
        <strain evidence="3 4">2-325</strain>
    </source>
</reference>
<protein>
    <submittedName>
        <fullName evidence="3">Uncharacterized protein</fullName>
    </submittedName>
</protein>
<accession>A0ABV5CR46</accession>
<gene>
    <name evidence="3" type="ORF">AAFH96_15315</name>
</gene>
<dbReference type="Proteomes" id="UP001582793">
    <property type="component" value="Unassembled WGS sequence"/>
</dbReference>
<feature type="region of interest" description="Disordered" evidence="1">
    <location>
        <begin position="75"/>
        <end position="115"/>
    </location>
</feature>
<evidence type="ECO:0000256" key="2">
    <source>
        <dbReference type="SAM" id="Phobius"/>
    </source>
</evidence>
<organism evidence="3 4">
    <name type="scientific">Polymorphospora lycopeni</name>
    <dbReference type="NCBI Taxonomy" id="3140240"/>
    <lineage>
        <taxon>Bacteria</taxon>
        <taxon>Bacillati</taxon>
        <taxon>Actinomycetota</taxon>
        <taxon>Actinomycetes</taxon>
        <taxon>Micromonosporales</taxon>
        <taxon>Micromonosporaceae</taxon>
        <taxon>Polymorphospora</taxon>
    </lineage>
</organism>
<name>A0ABV5CR46_9ACTN</name>
<proteinExistence type="predicted"/>
<keyword evidence="4" id="KW-1185">Reference proteome</keyword>
<evidence type="ECO:0000313" key="3">
    <source>
        <dbReference type="EMBL" id="MFB6394468.1"/>
    </source>
</evidence>